<dbReference type="Proteomes" id="UP001632037">
    <property type="component" value="Unassembled WGS sequence"/>
</dbReference>
<proteinExistence type="predicted"/>
<comment type="caution">
    <text evidence="1">The sequence shown here is derived from an EMBL/GenBank/DDBJ whole genome shotgun (WGS) entry which is preliminary data.</text>
</comment>
<sequence>MTRSPAGGEDAQLAHILEPFADHWNKTSSVPFPVVEATASMWTKAVAQEPKRLLHALRAFSHPHKIKLLGPKVIAEWTKAWRDTCWYAAVRAQQIDPKTDQQRKNKLDEWEQRVSTLTSLVQRRAAINSPQV</sequence>
<dbReference type="AlphaFoldDB" id="A0ABD3FB42"/>
<evidence type="ECO:0000313" key="2">
    <source>
        <dbReference type="Proteomes" id="UP001632037"/>
    </source>
</evidence>
<name>A0ABD3FB42_9STRA</name>
<protein>
    <submittedName>
        <fullName evidence="1">Uncharacterized protein</fullName>
    </submittedName>
</protein>
<gene>
    <name evidence="1" type="ORF">V7S43_011072</name>
</gene>
<reference evidence="1 2" key="1">
    <citation type="submission" date="2024-09" db="EMBL/GenBank/DDBJ databases">
        <title>Genome sequencing and assembly of Phytophthora oleae, isolate VK10A, causative agent of rot of olive drupes.</title>
        <authorList>
            <person name="Conti Taguali S."/>
            <person name="Riolo M."/>
            <person name="La Spada F."/>
            <person name="Cacciola S.O."/>
            <person name="Dionisio G."/>
        </authorList>
    </citation>
    <scope>NUCLEOTIDE SEQUENCE [LARGE SCALE GENOMIC DNA]</scope>
    <source>
        <strain evidence="1 2">VK10A</strain>
    </source>
</reference>
<organism evidence="1 2">
    <name type="scientific">Phytophthora oleae</name>
    <dbReference type="NCBI Taxonomy" id="2107226"/>
    <lineage>
        <taxon>Eukaryota</taxon>
        <taxon>Sar</taxon>
        <taxon>Stramenopiles</taxon>
        <taxon>Oomycota</taxon>
        <taxon>Peronosporomycetes</taxon>
        <taxon>Peronosporales</taxon>
        <taxon>Peronosporaceae</taxon>
        <taxon>Phytophthora</taxon>
    </lineage>
</organism>
<evidence type="ECO:0000313" key="1">
    <source>
        <dbReference type="EMBL" id="KAL3663657.1"/>
    </source>
</evidence>
<keyword evidence="2" id="KW-1185">Reference proteome</keyword>
<dbReference type="EMBL" id="JBIMZQ010000026">
    <property type="protein sequence ID" value="KAL3663657.1"/>
    <property type="molecule type" value="Genomic_DNA"/>
</dbReference>
<accession>A0ABD3FB42</accession>